<reference evidence="2" key="1">
    <citation type="submission" date="2017-02" db="EMBL/GenBank/DDBJ databases">
        <title>Parasitoid Jewel Wasp Mounts Multi-Pronged Neurochemical Attack to Hijack a Host Brain.</title>
        <authorList>
            <person name="Arvidson R.S."/>
            <person name="Kaiser M."/>
            <person name="Libersat F."/>
            <person name="Adams M.E."/>
        </authorList>
    </citation>
    <scope>NUCLEOTIDE SEQUENCE</scope>
    <source>
        <strain evidence="2">181</strain>
    </source>
</reference>
<evidence type="ECO:0000313" key="2">
    <source>
        <dbReference type="EMBL" id="ARK19963.1"/>
    </source>
</evidence>
<sequence length="231" mass="26793">MLKAEIVLWLLASIYGLEITDAAKAFDAKQAKNDLQKKIDYLIVASITDWRDTHIILSIMHNNASLVFQTKLTQELHDVRLAVQTAHENGRDASYCIEDTNNTLRALKQDAELKFSECDAAGWKYFKNNYNIMAKILQTGYTALKEIENIHNICWSRISYLVHCRAERIKIASYYVQSFEDKWKMHPVYRKQIFIKMLNKYAKCLKTNINEEMKKVTAFRPISKSCVDGAE</sequence>
<keyword evidence="1" id="KW-0732">Signal</keyword>
<proteinExistence type="evidence at transcript level"/>
<dbReference type="AlphaFoldDB" id="A0A1W6EW56"/>
<accession>A0A1W6EW56</accession>
<evidence type="ECO:0000256" key="1">
    <source>
        <dbReference type="SAM" id="SignalP"/>
    </source>
</evidence>
<organism evidence="2">
    <name type="scientific">Ampulex compressa</name>
    <name type="common">Emerald cockroach wasp</name>
    <dbReference type="NCBI Taxonomy" id="860918"/>
    <lineage>
        <taxon>Eukaryota</taxon>
        <taxon>Metazoa</taxon>
        <taxon>Ecdysozoa</taxon>
        <taxon>Arthropoda</taxon>
        <taxon>Hexapoda</taxon>
        <taxon>Insecta</taxon>
        <taxon>Pterygota</taxon>
        <taxon>Neoptera</taxon>
        <taxon>Endopterygota</taxon>
        <taxon>Hymenoptera</taxon>
        <taxon>Apocrita</taxon>
        <taxon>Aculeata</taxon>
        <taxon>Apoidea</taxon>
        <taxon>Ampulicidae</taxon>
        <taxon>Ampulicini</taxon>
        <taxon>Ampulex</taxon>
    </lineage>
</organism>
<protein>
    <submittedName>
        <fullName evidence="2">Venom protein</fullName>
    </submittedName>
</protein>
<name>A0A1W6EW56_AMPCP</name>
<feature type="signal peptide" evidence="1">
    <location>
        <begin position="1"/>
        <end position="16"/>
    </location>
</feature>
<feature type="chain" id="PRO_5012868211" evidence="1">
    <location>
        <begin position="17"/>
        <end position="231"/>
    </location>
</feature>
<dbReference type="EMBL" id="KY563554">
    <property type="protein sequence ID" value="ARK19963.1"/>
    <property type="molecule type" value="mRNA"/>
</dbReference>